<dbReference type="Gene3D" id="3.40.50.300">
    <property type="entry name" value="P-loop containing nucleotide triphosphate hydrolases"/>
    <property type="match status" value="3"/>
</dbReference>
<dbReference type="SUPFAM" id="SSF52540">
    <property type="entry name" value="P-loop containing nucleoside triphosphate hydrolases"/>
    <property type="match status" value="1"/>
</dbReference>
<comment type="caution">
    <text evidence="25">The sequence shown here is derived from an EMBL/GenBank/DDBJ whole genome shotgun (WGS) entry which is preliminary data.</text>
</comment>
<dbReference type="OMA" id="NYCEAAI"/>
<dbReference type="GO" id="GO:0003677">
    <property type="term" value="F:DNA binding"/>
    <property type="evidence" value="ECO:0007669"/>
    <property type="project" value="UniProtKB-KW"/>
</dbReference>
<evidence type="ECO:0000256" key="2">
    <source>
        <dbReference type="ARBA" id="ARBA00004123"/>
    </source>
</evidence>
<keyword evidence="16" id="KW-0238">DNA-binding</keyword>
<proteinExistence type="inferred from homology"/>
<dbReference type="Pfam" id="PF08696">
    <property type="entry name" value="Dna2"/>
    <property type="match status" value="1"/>
</dbReference>
<dbReference type="RefSeq" id="XP_034014405.1">
    <property type="nucleotide sequence ID" value="XM_034159019.1"/>
</dbReference>
<dbReference type="CDD" id="cd18041">
    <property type="entry name" value="DEXXQc_DNA2"/>
    <property type="match status" value="1"/>
</dbReference>
<dbReference type="GO" id="GO:0005524">
    <property type="term" value="F:ATP binding"/>
    <property type="evidence" value="ECO:0007669"/>
    <property type="project" value="UniProtKB-KW"/>
</dbReference>
<dbReference type="CDD" id="cd18808">
    <property type="entry name" value="SF1_C_Upf1"/>
    <property type="match status" value="1"/>
</dbReference>
<feature type="domain" description="DNA2/NAM7 helicase helicase" evidence="23">
    <location>
        <begin position="912"/>
        <end position="975"/>
    </location>
</feature>
<gene>
    <name evidence="25" type="ORF">DIURU_000738</name>
</gene>
<sequence length="1253" mass="140138">MGEKRRPGGSSLPINTLTNRSRESSQHSANPGIPQKKRFFPVPAAVVPSSSSPAKTYNVSEQSDDQFDGIRYGASNDPAKKLMDLRSSPVREPLDPGGLVQAIDNDSPETNNILRESILDSWIDRFEKTDSETPVSLTKSPTSQTHSQTANSKSPASGTKSPSEVKSPLKTKSPSSDDDPFSDDDDEFLKSVTQALKQEPPQPQPAKSPAKQVVTKEHLSPLKVPLTQPKQKSSQLKPPVTQSDYDIKSLEDNLVSFDPEANTAECAFEREQFARFLITSLIPQTIPKSGKRQLIMGVTDHHGKATRIVVRGEYLELAFKLGDIVHVIFTHPTNRHLVDDSINLLIWHPDTLVSATAVASQLVCPRKSVFMSRFNIPGEPSVVIIIGYVVHEIFQHCLAEGKFEQRQMPTLVDDLIRPYQNQLWIIDEDIDAIKNTIFDEHLPNIKKFFEQYFNGRGSPISYKSGTPVRQLRLKIHECSRVEEEIWSPMFGLRGLIDGSLSASVQTKDTTDNLILPLEIKTGRGYVTHAAQATLYSLLFKDRHQLDVPAFLLSYTKLDEIALWSVSPSELKSLINLRNRVSPYLLSGGDPGLPPLLQSSECDRCEIKAHCMTMYEMCEAGIPTESGINGEEYAELTGHLDMEDGEFFEYWNDLITKEENVVRGSMKYLWTMTAAQRSQRNGEAIGDLSVLSQQGNQVELTRSAMDTIIDVGERVIVSSESRGAHVCLARANVTAMTPESISLRLRTPHDFAKTDKFRLDRDNFASGMNHVRFNLLNLFLADGDRKRRELIVQKRPPIFNKAPCFKPRLGSLNPDQIQALNHCLRAEDYALILGMPGTGKTTMIAHLITELVSQGKSVLLTSYTHSAVDTILLKLEVPYMRVASSKQAVHPLVRPFIPLDEFRDKEGMIAAYSAPVVASTCLALNDITFLMRSHFDYCIVDEASQVSFPVCLGPLRFADKFILVGDHNQLPPLVVSGELETRKGLSVSLFQYLADAFPESVAELRLQYRMNGAIMSLSNHMIYGHNLRCGTKEVEQRKLEFDDGWRNQEMPSWLKWTIDPNHAVVFLDHDKLGSRTTEKTVGDRHVENFGEAELVRQTVVQLMASGVASSDIGIMALNRGQIQLLERVVGPCGADIEIMTVDRYQGRDKEVVILSFARSNADKRSGELVKEYRRINVAITRAKCKFIMMGSRSTLESAATMKKMFELLDKRGFVYEIEEDVELDLSSSPRTKRAKTDSKLVSAHPIIRDVINSI</sequence>
<dbReference type="GO" id="GO:0016887">
    <property type="term" value="F:ATP hydrolysis activity"/>
    <property type="evidence" value="ECO:0007669"/>
    <property type="project" value="RHEA"/>
</dbReference>
<keyword evidence="19" id="KW-0511">Multifunctional enzyme</keyword>
<protein>
    <recommendedName>
        <fullName evidence="4">DNA helicase</fullName>
        <ecNumber evidence="4">3.6.4.12</ecNumber>
    </recommendedName>
</protein>
<dbReference type="Pfam" id="PF13087">
    <property type="entry name" value="AAA_12"/>
    <property type="match status" value="1"/>
</dbReference>
<feature type="compositionally biased region" description="Low complexity" evidence="21">
    <location>
        <begin position="41"/>
        <end position="54"/>
    </location>
</feature>
<keyword evidence="10" id="KW-0227">DNA damage</keyword>
<dbReference type="InterPro" id="IPR041679">
    <property type="entry name" value="DNA2/NAM7-like_C"/>
</dbReference>
<evidence type="ECO:0000259" key="24">
    <source>
        <dbReference type="Pfam" id="PF13087"/>
    </source>
</evidence>
<evidence type="ECO:0000256" key="14">
    <source>
        <dbReference type="ARBA" id="ARBA00023004"/>
    </source>
</evidence>
<dbReference type="EMBL" id="SWFT01000027">
    <property type="protein sequence ID" value="KAA8907054.1"/>
    <property type="molecule type" value="Genomic_DNA"/>
</dbReference>
<dbReference type="InterPro" id="IPR050534">
    <property type="entry name" value="Coronavir_polyprotein_1ab"/>
</dbReference>
<evidence type="ECO:0000256" key="16">
    <source>
        <dbReference type="ARBA" id="ARBA00023125"/>
    </source>
</evidence>
<evidence type="ECO:0000256" key="20">
    <source>
        <dbReference type="ARBA" id="ARBA00047995"/>
    </source>
</evidence>
<evidence type="ECO:0000256" key="7">
    <source>
        <dbReference type="ARBA" id="ARBA00022722"/>
    </source>
</evidence>
<dbReference type="EC" id="3.6.4.12" evidence="4"/>
<keyword evidence="11" id="KW-0378">Hydrolase</keyword>
<keyword evidence="17" id="KW-0234">DNA repair</keyword>
<evidence type="ECO:0000313" key="25">
    <source>
        <dbReference type="EMBL" id="KAA8907054.1"/>
    </source>
</evidence>
<evidence type="ECO:0000256" key="21">
    <source>
        <dbReference type="SAM" id="MobiDB-lite"/>
    </source>
</evidence>
<feature type="compositionally biased region" description="Polar residues" evidence="21">
    <location>
        <begin position="228"/>
        <end position="243"/>
    </location>
</feature>
<feature type="region of interest" description="Disordered" evidence="21">
    <location>
        <begin position="1"/>
        <end position="111"/>
    </location>
</feature>
<keyword evidence="7" id="KW-0540">Nuclease</keyword>
<dbReference type="InterPro" id="IPR011604">
    <property type="entry name" value="PDDEXK-like_dom_sf"/>
</dbReference>
<keyword evidence="15" id="KW-0411">Iron-sulfur</keyword>
<keyword evidence="8" id="KW-0479">Metal-binding</keyword>
<keyword evidence="12" id="KW-0347">Helicase</keyword>
<keyword evidence="18" id="KW-0539">Nucleus</keyword>
<dbReference type="GO" id="GO:0006260">
    <property type="term" value="P:DNA replication"/>
    <property type="evidence" value="ECO:0007669"/>
    <property type="project" value="UniProtKB-KW"/>
</dbReference>
<evidence type="ECO:0000256" key="5">
    <source>
        <dbReference type="ARBA" id="ARBA00022485"/>
    </source>
</evidence>
<evidence type="ECO:0000256" key="3">
    <source>
        <dbReference type="ARBA" id="ARBA00007913"/>
    </source>
</evidence>
<evidence type="ECO:0000256" key="4">
    <source>
        <dbReference type="ARBA" id="ARBA00012551"/>
    </source>
</evidence>
<evidence type="ECO:0000256" key="10">
    <source>
        <dbReference type="ARBA" id="ARBA00022763"/>
    </source>
</evidence>
<evidence type="ECO:0000256" key="15">
    <source>
        <dbReference type="ARBA" id="ARBA00023014"/>
    </source>
</evidence>
<feature type="region of interest" description="Disordered" evidence="21">
    <location>
        <begin position="221"/>
        <end position="243"/>
    </location>
</feature>
<evidence type="ECO:0000259" key="22">
    <source>
        <dbReference type="Pfam" id="PF08696"/>
    </source>
</evidence>
<evidence type="ECO:0000256" key="17">
    <source>
        <dbReference type="ARBA" id="ARBA00023204"/>
    </source>
</evidence>
<comment type="catalytic activity">
    <reaction evidence="20">
        <text>ATP + H2O = ADP + phosphate + H(+)</text>
        <dbReference type="Rhea" id="RHEA:13065"/>
        <dbReference type="ChEBI" id="CHEBI:15377"/>
        <dbReference type="ChEBI" id="CHEBI:15378"/>
        <dbReference type="ChEBI" id="CHEBI:30616"/>
        <dbReference type="ChEBI" id="CHEBI:43474"/>
        <dbReference type="ChEBI" id="CHEBI:456216"/>
        <dbReference type="EC" id="3.6.4.12"/>
    </reaction>
</comment>
<evidence type="ECO:0000313" key="26">
    <source>
        <dbReference type="Proteomes" id="UP000449547"/>
    </source>
</evidence>
<evidence type="ECO:0000256" key="11">
    <source>
        <dbReference type="ARBA" id="ARBA00022801"/>
    </source>
</evidence>
<feature type="compositionally biased region" description="Acidic residues" evidence="21">
    <location>
        <begin position="176"/>
        <end position="186"/>
    </location>
</feature>
<dbReference type="InterPro" id="IPR041677">
    <property type="entry name" value="DNA2/NAM7_AAA_11"/>
</dbReference>
<dbReference type="PANTHER" id="PTHR43788">
    <property type="entry name" value="DNA2/NAM7 HELICASE FAMILY MEMBER"/>
    <property type="match status" value="1"/>
</dbReference>
<evidence type="ECO:0000259" key="23">
    <source>
        <dbReference type="Pfam" id="PF13086"/>
    </source>
</evidence>
<feature type="domain" description="DNA replication factor Dna2 N-terminal" evidence="22">
    <location>
        <begin position="300"/>
        <end position="500"/>
    </location>
</feature>
<keyword evidence="26" id="KW-1185">Reference proteome</keyword>
<dbReference type="InterPro" id="IPR026851">
    <property type="entry name" value="Dna2/JHS1_DEXXQ-box"/>
</dbReference>
<accession>A0A642UYK9</accession>
<comment type="similarity">
    <text evidence="3">Belongs to the DNA2/NAM7 helicase family.</text>
</comment>
<keyword evidence="14" id="KW-0408">Iron</keyword>
<dbReference type="AlphaFoldDB" id="A0A642UYK9"/>
<dbReference type="GO" id="GO:0004518">
    <property type="term" value="F:nuclease activity"/>
    <property type="evidence" value="ECO:0007669"/>
    <property type="project" value="UniProtKB-KW"/>
</dbReference>
<dbReference type="GO" id="GO:0046872">
    <property type="term" value="F:metal ion binding"/>
    <property type="evidence" value="ECO:0007669"/>
    <property type="project" value="UniProtKB-KW"/>
</dbReference>
<reference evidence="25 26" key="1">
    <citation type="submission" date="2019-07" db="EMBL/GenBank/DDBJ databases">
        <title>Genome assembly of two rare yeast pathogens: Diutina rugosa and Trichomonascus ciferrii.</title>
        <authorList>
            <person name="Mixao V."/>
            <person name="Saus E."/>
            <person name="Hansen A."/>
            <person name="Lass-Flor C."/>
            <person name="Gabaldon T."/>
        </authorList>
    </citation>
    <scope>NUCLEOTIDE SEQUENCE [LARGE SCALE GENOMIC DNA]</scope>
    <source>
        <strain evidence="25 26">CBS 613</strain>
    </source>
</reference>
<feature type="domain" description="DNA2/NAM7 helicase-like C-terminal" evidence="24">
    <location>
        <begin position="984"/>
        <end position="1191"/>
    </location>
</feature>
<dbReference type="Pfam" id="PF13086">
    <property type="entry name" value="AAA_11"/>
    <property type="match status" value="2"/>
</dbReference>
<dbReference type="GO" id="GO:0043139">
    <property type="term" value="F:5'-3' DNA helicase activity"/>
    <property type="evidence" value="ECO:0007669"/>
    <property type="project" value="TreeGrafter"/>
</dbReference>
<dbReference type="PANTHER" id="PTHR43788:SF8">
    <property type="entry name" value="DNA-BINDING PROTEIN SMUBP-2"/>
    <property type="match status" value="1"/>
</dbReference>
<evidence type="ECO:0000256" key="9">
    <source>
        <dbReference type="ARBA" id="ARBA00022741"/>
    </source>
</evidence>
<evidence type="ECO:0000256" key="19">
    <source>
        <dbReference type="ARBA" id="ARBA00023268"/>
    </source>
</evidence>
<evidence type="ECO:0000256" key="13">
    <source>
        <dbReference type="ARBA" id="ARBA00022840"/>
    </source>
</evidence>
<keyword evidence="13" id="KW-0067">ATP-binding</keyword>
<dbReference type="InterPro" id="IPR047187">
    <property type="entry name" value="SF1_C_Upf1"/>
</dbReference>
<feature type="compositionally biased region" description="Polar residues" evidence="21">
    <location>
        <begin position="132"/>
        <end position="164"/>
    </location>
</feature>
<keyword evidence="9" id="KW-0547">Nucleotide-binding</keyword>
<dbReference type="GO" id="GO:0017116">
    <property type="term" value="F:single-stranded DNA helicase activity"/>
    <property type="evidence" value="ECO:0007669"/>
    <property type="project" value="InterPro"/>
</dbReference>
<feature type="domain" description="DNA2/NAM7 helicase helicase" evidence="23">
    <location>
        <begin position="811"/>
        <end position="875"/>
    </location>
</feature>
<evidence type="ECO:0000256" key="1">
    <source>
        <dbReference type="ARBA" id="ARBA00001966"/>
    </source>
</evidence>
<dbReference type="GO" id="GO:0006281">
    <property type="term" value="P:DNA repair"/>
    <property type="evidence" value="ECO:0007669"/>
    <property type="project" value="UniProtKB-KW"/>
</dbReference>
<dbReference type="InterPro" id="IPR014808">
    <property type="entry name" value="DNA_replication_fac_Dna2_N"/>
</dbReference>
<evidence type="ECO:0000256" key="18">
    <source>
        <dbReference type="ARBA" id="ARBA00023242"/>
    </source>
</evidence>
<keyword evidence="5" id="KW-0004">4Fe-4S</keyword>
<keyword evidence="6" id="KW-0235">DNA replication</keyword>
<dbReference type="Proteomes" id="UP000449547">
    <property type="component" value="Unassembled WGS sequence"/>
</dbReference>
<comment type="subcellular location">
    <subcellularLocation>
        <location evidence="2">Nucleus</location>
    </subcellularLocation>
</comment>
<evidence type="ECO:0000256" key="12">
    <source>
        <dbReference type="ARBA" id="ARBA00022806"/>
    </source>
</evidence>
<feature type="region of interest" description="Disordered" evidence="21">
    <location>
        <begin position="130"/>
        <end position="186"/>
    </location>
</feature>
<dbReference type="GO" id="GO:0005634">
    <property type="term" value="C:nucleus"/>
    <property type="evidence" value="ECO:0007669"/>
    <property type="project" value="UniProtKB-SubCell"/>
</dbReference>
<comment type="cofactor">
    <cofactor evidence="1">
        <name>[4Fe-4S] cluster</name>
        <dbReference type="ChEBI" id="CHEBI:49883"/>
    </cofactor>
</comment>
<dbReference type="OrthoDB" id="6513042at2759"/>
<dbReference type="GeneID" id="54779391"/>
<dbReference type="InterPro" id="IPR027417">
    <property type="entry name" value="P-loop_NTPase"/>
</dbReference>
<evidence type="ECO:0000256" key="8">
    <source>
        <dbReference type="ARBA" id="ARBA00022723"/>
    </source>
</evidence>
<name>A0A642UYK9_DIURU</name>
<dbReference type="Gene3D" id="3.90.320.10">
    <property type="match status" value="1"/>
</dbReference>
<dbReference type="GO" id="GO:0051539">
    <property type="term" value="F:4 iron, 4 sulfur cluster binding"/>
    <property type="evidence" value="ECO:0007669"/>
    <property type="project" value="UniProtKB-KW"/>
</dbReference>
<organism evidence="25 26">
    <name type="scientific">Diutina rugosa</name>
    <name type="common">Yeast</name>
    <name type="synonym">Candida rugosa</name>
    <dbReference type="NCBI Taxonomy" id="5481"/>
    <lineage>
        <taxon>Eukaryota</taxon>
        <taxon>Fungi</taxon>
        <taxon>Dikarya</taxon>
        <taxon>Ascomycota</taxon>
        <taxon>Saccharomycotina</taxon>
        <taxon>Pichiomycetes</taxon>
        <taxon>Debaryomycetaceae</taxon>
        <taxon>Diutina</taxon>
    </lineage>
</organism>
<dbReference type="VEuPathDB" id="FungiDB:DIURU_000738"/>
<evidence type="ECO:0000256" key="6">
    <source>
        <dbReference type="ARBA" id="ARBA00022705"/>
    </source>
</evidence>